<reference evidence="2" key="1">
    <citation type="submission" date="2023-03" db="EMBL/GenBank/DDBJ databases">
        <title>Massive genome expansion in bonnet fungi (Mycena s.s.) driven by repeated elements and novel gene families across ecological guilds.</title>
        <authorList>
            <consortium name="Lawrence Berkeley National Laboratory"/>
            <person name="Harder C.B."/>
            <person name="Miyauchi S."/>
            <person name="Viragh M."/>
            <person name="Kuo A."/>
            <person name="Thoen E."/>
            <person name="Andreopoulos B."/>
            <person name="Lu D."/>
            <person name="Skrede I."/>
            <person name="Drula E."/>
            <person name="Henrissat B."/>
            <person name="Morin E."/>
            <person name="Kohler A."/>
            <person name="Barry K."/>
            <person name="LaButti K."/>
            <person name="Morin E."/>
            <person name="Salamov A."/>
            <person name="Lipzen A."/>
            <person name="Mereny Z."/>
            <person name="Hegedus B."/>
            <person name="Baldrian P."/>
            <person name="Stursova M."/>
            <person name="Weitz H."/>
            <person name="Taylor A."/>
            <person name="Grigoriev I.V."/>
            <person name="Nagy L.G."/>
            <person name="Martin F."/>
            <person name="Kauserud H."/>
        </authorList>
    </citation>
    <scope>NUCLEOTIDE SEQUENCE</scope>
    <source>
        <strain evidence="2">CBHHK173m</strain>
    </source>
</reference>
<gene>
    <name evidence="2" type="ORF">B0H15DRAFT_958744</name>
</gene>
<proteinExistence type="predicted"/>
<evidence type="ECO:0000313" key="3">
    <source>
        <dbReference type="Proteomes" id="UP001222325"/>
    </source>
</evidence>
<evidence type="ECO:0000313" key="2">
    <source>
        <dbReference type="EMBL" id="KAJ7062989.1"/>
    </source>
</evidence>
<comment type="caution">
    <text evidence="2">The sequence shown here is derived from an EMBL/GenBank/DDBJ whole genome shotgun (WGS) entry which is preliminary data.</text>
</comment>
<dbReference type="EMBL" id="JARJCN010000214">
    <property type="protein sequence ID" value="KAJ7062989.1"/>
    <property type="molecule type" value="Genomic_DNA"/>
</dbReference>
<feature type="region of interest" description="Disordered" evidence="1">
    <location>
        <begin position="100"/>
        <end position="151"/>
    </location>
</feature>
<name>A0AAD6XFF3_9AGAR</name>
<feature type="region of interest" description="Disordered" evidence="1">
    <location>
        <begin position="1"/>
        <end position="38"/>
    </location>
</feature>
<evidence type="ECO:0000256" key="1">
    <source>
        <dbReference type="SAM" id="MobiDB-lite"/>
    </source>
</evidence>
<accession>A0AAD6XFF3</accession>
<feature type="compositionally biased region" description="Low complexity" evidence="1">
    <location>
        <begin position="1"/>
        <end position="20"/>
    </location>
</feature>
<dbReference type="AlphaFoldDB" id="A0AAD6XFF3"/>
<sequence>MSPASDETPTTPTSSESDSIFSDDESPADAASFPADPATVITYEVSTTSIIRGLPPVEQQRIVRSYRAKLFGGPHDPSCPDLLSYDLSCQYLKNLDALEKGGPHTDSDSELDVSDDSGPPPLLSATPSDVGSPVMGGERTGLPSADAPGATPAGFIPASTLGRTDGEHIEREWARVFVPTPGLRMGEGYRSHYLYSDAPDAHDLRIVSLLHKSQEDVCCDCRDGRHSVYTRVHVYAFLDVNGDVVVKKAKTKLLPLV</sequence>
<dbReference type="Proteomes" id="UP001222325">
    <property type="component" value="Unassembled WGS sequence"/>
</dbReference>
<organism evidence="2 3">
    <name type="scientific">Mycena belliarum</name>
    <dbReference type="NCBI Taxonomy" id="1033014"/>
    <lineage>
        <taxon>Eukaryota</taxon>
        <taxon>Fungi</taxon>
        <taxon>Dikarya</taxon>
        <taxon>Basidiomycota</taxon>
        <taxon>Agaricomycotina</taxon>
        <taxon>Agaricomycetes</taxon>
        <taxon>Agaricomycetidae</taxon>
        <taxon>Agaricales</taxon>
        <taxon>Marasmiineae</taxon>
        <taxon>Mycenaceae</taxon>
        <taxon>Mycena</taxon>
    </lineage>
</organism>
<protein>
    <submittedName>
        <fullName evidence="2">Uncharacterized protein</fullName>
    </submittedName>
</protein>
<keyword evidence="3" id="KW-1185">Reference proteome</keyword>
<feature type="compositionally biased region" description="Low complexity" evidence="1">
    <location>
        <begin position="28"/>
        <end position="38"/>
    </location>
</feature>